<dbReference type="Gene3D" id="1.20.1250.20">
    <property type="entry name" value="MFS general substrate transporter like domains"/>
    <property type="match status" value="1"/>
</dbReference>
<feature type="transmembrane region" description="Helical" evidence="6">
    <location>
        <begin position="447"/>
        <end position="466"/>
    </location>
</feature>
<dbReference type="SUPFAM" id="SSF103473">
    <property type="entry name" value="MFS general substrate transporter"/>
    <property type="match status" value="1"/>
</dbReference>
<evidence type="ECO:0000256" key="3">
    <source>
        <dbReference type="ARBA" id="ARBA00022989"/>
    </source>
</evidence>
<proteinExistence type="predicted"/>
<evidence type="ECO:0000256" key="4">
    <source>
        <dbReference type="ARBA" id="ARBA00023136"/>
    </source>
</evidence>
<dbReference type="InterPro" id="IPR050495">
    <property type="entry name" value="ATG22/LtaA_families"/>
</dbReference>
<feature type="transmembrane region" description="Helical" evidence="6">
    <location>
        <begin position="220"/>
        <end position="243"/>
    </location>
</feature>
<gene>
    <name evidence="7" type="ORF">ACHAXA_009959</name>
</gene>
<dbReference type="GO" id="GO:0012505">
    <property type="term" value="C:endomembrane system"/>
    <property type="evidence" value="ECO:0007669"/>
    <property type="project" value="UniProtKB-SubCell"/>
</dbReference>
<feature type="region of interest" description="Disordered" evidence="5">
    <location>
        <begin position="1"/>
        <end position="50"/>
    </location>
</feature>
<dbReference type="Pfam" id="PF07690">
    <property type="entry name" value="MFS_1"/>
    <property type="match status" value="1"/>
</dbReference>
<evidence type="ECO:0000256" key="6">
    <source>
        <dbReference type="SAM" id="Phobius"/>
    </source>
</evidence>
<evidence type="ECO:0000256" key="5">
    <source>
        <dbReference type="SAM" id="MobiDB-lite"/>
    </source>
</evidence>
<feature type="transmembrane region" description="Helical" evidence="6">
    <location>
        <begin position="409"/>
        <end position="426"/>
    </location>
</feature>
<feature type="transmembrane region" description="Helical" evidence="6">
    <location>
        <begin position="330"/>
        <end position="359"/>
    </location>
</feature>
<keyword evidence="8" id="KW-1185">Reference proteome</keyword>
<comment type="subcellular location">
    <subcellularLocation>
        <location evidence="1">Endomembrane system</location>
        <topology evidence="1">Multi-pass membrane protein</topology>
    </subcellularLocation>
</comment>
<keyword evidence="4 6" id="KW-0472">Membrane</keyword>
<dbReference type="EMBL" id="JALLPB020000119">
    <property type="protein sequence ID" value="KAL3817128.1"/>
    <property type="molecule type" value="Genomic_DNA"/>
</dbReference>
<dbReference type="PANTHER" id="PTHR23519:SF1">
    <property type="entry name" value="AUTOPHAGY-RELATED PROTEIN 22"/>
    <property type="match status" value="1"/>
</dbReference>
<evidence type="ECO:0000256" key="1">
    <source>
        <dbReference type="ARBA" id="ARBA00004127"/>
    </source>
</evidence>
<dbReference type="AlphaFoldDB" id="A0ABD3RY42"/>
<feature type="transmembrane region" description="Helical" evidence="6">
    <location>
        <begin position="185"/>
        <end position="208"/>
    </location>
</feature>
<feature type="transmembrane region" description="Helical" evidence="6">
    <location>
        <begin position="255"/>
        <end position="275"/>
    </location>
</feature>
<dbReference type="InterPro" id="IPR036259">
    <property type="entry name" value="MFS_trans_sf"/>
</dbReference>
<evidence type="ECO:0000313" key="7">
    <source>
        <dbReference type="EMBL" id="KAL3817128.1"/>
    </source>
</evidence>
<dbReference type="Proteomes" id="UP001530377">
    <property type="component" value="Unassembled WGS sequence"/>
</dbReference>
<accession>A0ABD3RY42</accession>
<feature type="transmembrane region" description="Helical" evidence="6">
    <location>
        <begin position="159"/>
        <end position="178"/>
    </location>
</feature>
<dbReference type="InterPro" id="IPR011701">
    <property type="entry name" value="MFS"/>
</dbReference>
<evidence type="ECO:0000313" key="8">
    <source>
        <dbReference type="Proteomes" id="UP001530377"/>
    </source>
</evidence>
<protein>
    <submittedName>
        <fullName evidence="7">Uncharacterized protein</fullName>
    </submittedName>
</protein>
<feature type="transmembrane region" description="Helical" evidence="6">
    <location>
        <begin position="472"/>
        <end position="494"/>
    </location>
</feature>
<reference evidence="7 8" key="1">
    <citation type="submission" date="2024-10" db="EMBL/GenBank/DDBJ databases">
        <title>Updated reference genomes for cyclostephanoid diatoms.</title>
        <authorList>
            <person name="Roberts W.R."/>
            <person name="Alverson A.J."/>
        </authorList>
    </citation>
    <scope>NUCLEOTIDE SEQUENCE [LARGE SCALE GENOMIC DNA]</scope>
    <source>
        <strain evidence="7 8">AJA228-03</strain>
    </source>
</reference>
<evidence type="ECO:0000256" key="2">
    <source>
        <dbReference type="ARBA" id="ARBA00022692"/>
    </source>
</evidence>
<sequence length="550" mass="59926">MTQDDEPLKERVSGDAGDTENPPPAADPSSNDSAKRQLGRSLSISEQAQEYHRNSAPSFLRWIEYPFRIKNATTGQYLEEATGHAMDVSARGPINQTGSFIGSAMLRMAAIDAGGANMPIYGIKASSLLTVATIIVGVIAGVSMPFVGALVDHTDHRKFLGAMTALITIVSVGLQTMISQNTWFACFILKVVGGYFLIMHQVCALAYLPDLTHDLVAMGHYTAVLMMKQYFVQGVYTCIIIAAGTKMDNLRSARLAAGLSCSIGVVLMGYAWTFLFRQRPKLREIPPGNNLLTTGFKQILVTSKVVFSEYHALKWFMIALLFSPEGGNGVILAIAVTFLTFVVGMSVQEIAIVSIIMLFSNIPGALLSRKMCKLVNPLNSFRLALMAFALTNALIAIFVTGNSDRDKRLMYFFSFLAGVSFGWLFPSQKTLSVALIPKGQEFEIMGLISFFAQIIGFGPVLVFTALNEAGYSMRWGLASLSFFLLTSFLCTLMCGSYDRAIQSVAHTSEKYLMEFARKNSSNMGESLAVEEGVSQTKTAITTSGHDRAVE</sequence>
<feature type="transmembrane region" description="Helical" evidence="6">
    <location>
        <begin position="380"/>
        <end position="403"/>
    </location>
</feature>
<keyword evidence="3 6" id="KW-1133">Transmembrane helix</keyword>
<name>A0ABD3RY42_9STRA</name>
<feature type="transmembrane region" description="Helical" evidence="6">
    <location>
        <begin position="128"/>
        <end position="147"/>
    </location>
</feature>
<organism evidence="7 8">
    <name type="scientific">Cyclostephanos tholiformis</name>
    <dbReference type="NCBI Taxonomy" id="382380"/>
    <lineage>
        <taxon>Eukaryota</taxon>
        <taxon>Sar</taxon>
        <taxon>Stramenopiles</taxon>
        <taxon>Ochrophyta</taxon>
        <taxon>Bacillariophyta</taxon>
        <taxon>Coscinodiscophyceae</taxon>
        <taxon>Thalassiosirophycidae</taxon>
        <taxon>Stephanodiscales</taxon>
        <taxon>Stephanodiscaceae</taxon>
        <taxon>Cyclostephanos</taxon>
    </lineage>
</organism>
<keyword evidence="2 6" id="KW-0812">Transmembrane</keyword>
<feature type="compositionally biased region" description="Basic and acidic residues" evidence="5">
    <location>
        <begin position="1"/>
        <end position="13"/>
    </location>
</feature>
<comment type="caution">
    <text evidence="7">The sequence shown here is derived from an EMBL/GenBank/DDBJ whole genome shotgun (WGS) entry which is preliminary data.</text>
</comment>
<dbReference type="PANTHER" id="PTHR23519">
    <property type="entry name" value="AUTOPHAGY-RELATED PROTEIN 22"/>
    <property type="match status" value="1"/>
</dbReference>